<dbReference type="Proteomes" id="UP000295601">
    <property type="component" value="Unassembled WGS sequence"/>
</dbReference>
<keyword evidence="2" id="KW-1185">Reference proteome</keyword>
<organism evidence="1 2">
    <name type="scientific">Leucobacter luti</name>
    <dbReference type="NCBI Taxonomy" id="340320"/>
    <lineage>
        <taxon>Bacteria</taxon>
        <taxon>Bacillati</taxon>
        <taxon>Actinomycetota</taxon>
        <taxon>Actinomycetes</taxon>
        <taxon>Micrococcales</taxon>
        <taxon>Microbacteriaceae</taxon>
        <taxon>Leucobacter</taxon>
    </lineage>
</organism>
<accession>A0A4R6RTX2</accession>
<dbReference type="AlphaFoldDB" id="A0A4R6RTX2"/>
<comment type="caution">
    <text evidence="1">The sequence shown here is derived from an EMBL/GenBank/DDBJ whole genome shotgun (WGS) entry which is preliminary data.</text>
</comment>
<evidence type="ECO:0000313" key="1">
    <source>
        <dbReference type="EMBL" id="TDP90361.1"/>
    </source>
</evidence>
<dbReference type="RefSeq" id="WP_258566583.1">
    <property type="nucleotide sequence ID" value="NZ_CP080492.1"/>
</dbReference>
<name>A0A4R6RTX2_9MICO</name>
<reference evidence="1 2" key="1">
    <citation type="submission" date="2019-03" db="EMBL/GenBank/DDBJ databases">
        <title>Genomic analyses of the natural microbiome of Caenorhabditis elegans.</title>
        <authorList>
            <person name="Samuel B."/>
        </authorList>
    </citation>
    <scope>NUCLEOTIDE SEQUENCE [LARGE SCALE GENOMIC DNA]</scope>
    <source>
        <strain evidence="1 2">JUb18</strain>
    </source>
</reference>
<protein>
    <submittedName>
        <fullName evidence="1">Uncharacterized protein</fullName>
    </submittedName>
</protein>
<dbReference type="EMBL" id="SNYA01000007">
    <property type="protein sequence ID" value="TDP90361.1"/>
    <property type="molecule type" value="Genomic_DNA"/>
</dbReference>
<gene>
    <name evidence="1" type="ORF">EDF62_2931</name>
</gene>
<sequence length="283" mass="31314">MPGDLWDRVSGQLGQPESGEVRTRVLLRGTQYVEAVGLSLGINTELVEQLSREAGVTTKQFAQVWDSPEAFLADLFCELANQAQIDRADTQTLLTTWQYLGMRVDDLRSPEGRRSVLIDIIRTAAEYNFDVVTASSKWRTYAALSTTIMSWPEGEARERVLDALRASEVSFVETMESFYRNVLPTVGYRLKPVFHNDYQPFVVAAASVIEGLGIVRATVPALVEARFDLPILNRGAEATEEWSVASLSFMGVVDAFIEPDPEFVADEATSRLVGGIDVTPQDS</sequence>
<proteinExistence type="predicted"/>
<evidence type="ECO:0000313" key="2">
    <source>
        <dbReference type="Proteomes" id="UP000295601"/>
    </source>
</evidence>